<reference evidence="2 3" key="1">
    <citation type="journal article" date="2020" name="ISME J.">
        <title>Uncovering the hidden diversity of litter-decomposition mechanisms in mushroom-forming fungi.</title>
        <authorList>
            <person name="Floudas D."/>
            <person name="Bentzer J."/>
            <person name="Ahren D."/>
            <person name="Johansson T."/>
            <person name="Persson P."/>
            <person name="Tunlid A."/>
        </authorList>
    </citation>
    <scope>NUCLEOTIDE SEQUENCE [LARGE SCALE GENOMIC DNA]</scope>
    <source>
        <strain evidence="2 3">CBS 146.42</strain>
    </source>
</reference>
<feature type="compositionally biased region" description="Polar residues" evidence="1">
    <location>
        <begin position="117"/>
        <end position="132"/>
    </location>
</feature>
<sequence>MSELDSLSDSDWLDISSRTSDDNDSVSSHDGLSSRPLSRRSSVSFGSSHESEVEAWEGFVEESGDESALESGMCIVRPLTAGVSESTPAGTIPDISAHDPADDQRVKEALDQSIVGTLSASRTSTTGHSSHNSIRDLRLSFPDPLTSSRDQLNRSYQEVPDSETLSATNDADTTISLSDSGLSSSEHEPEGAAITSQGPHHEVTQQDNNNTNIGLDVILYGSSSPIKWSFVQDLIQKAANFSGNVVLSTLDPSAGPVQTLELRCEKDNSILTSITVHDCTNDNANSTDTLDLQDDVMRASLAIVYLPAATLPVLSLHNAYLPVLVPALPASADQAGSVLRHAAEDDWELLGVPVNRTIFLNSDKTPVMSTDALSRLESWKAFEVIRSVLDSPAQQIKATSDNNGHPTRAVTLFALVSIMMGVAFNTAFHSPVPVGPPGTVRVSGNTWGAFQGGQFNRSLAVPFAGTSTALATSSSKDFSLSVLSPGITSLSFSSPQVNSLSITSRINSLSVNNHPSSLSPVYTPTSLAVPGPSRLPIAASDAPRASSSKDVLVRPATVTSLSEVNSLLSATRTEKKRARPDFTTTNALSLRFSNSLSEAMDIGAKIFTNAARFENGVKDLVNSIQAQTQTVVTQSKGKARALGEEVISRNDRARGRAKELRKKGEELLSSASVQFFERTEIAKQRAKILKDTFKQTEAWKSYERVHADFTAKKKAMEQCAKDKPGWLVKRDSGGGWAGCMRSAPLPVH</sequence>
<dbReference type="OrthoDB" id="3256495at2759"/>
<feature type="compositionally biased region" description="Acidic residues" evidence="1">
    <location>
        <begin position="53"/>
        <end position="64"/>
    </location>
</feature>
<evidence type="ECO:0000313" key="3">
    <source>
        <dbReference type="Proteomes" id="UP000559027"/>
    </source>
</evidence>
<organism evidence="2 3">
    <name type="scientific">Leucocoprinus leucothites</name>
    <dbReference type="NCBI Taxonomy" id="201217"/>
    <lineage>
        <taxon>Eukaryota</taxon>
        <taxon>Fungi</taxon>
        <taxon>Dikarya</taxon>
        <taxon>Basidiomycota</taxon>
        <taxon>Agaricomycotina</taxon>
        <taxon>Agaricomycetes</taxon>
        <taxon>Agaricomycetidae</taxon>
        <taxon>Agaricales</taxon>
        <taxon>Agaricineae</taxon>
        <taxon>Agaricaceae</taxon>
        <taxon>Leucocoprinus</taxon>
    </lineage>
</organism>
<name>A0A8H5G6P4_9AGAR</name>
<dbReference type="EMBL" id="JAACJO010000004">
    <property type="protein sequence ID" value="KAF5359398.1"/>
    <property type="molecule type" value="Genomic_DNA"/>
</dbReference>
<feature type="region of interest" description="Disordered" evidence="1">
    <location>
        <begin position="1"/>
        <end position="64"/>
    </location>
</feature>
<protein>
    <submittedName>
        <fullName evidence="2">Uncharacterized protein</fullName>
    </submittedName>
</protein>
<gene>
    <name evidence="2" type="ORF">D9756_003398</name>
</gene>
<feature type="compositionally biased region" description="Polar residues" evidence="1">
    <location>
        <begin position="163"/>
        <end position="175"/>
    </location>
</feature>
<comment type="caution">
    <text evidence="2">The sequence shown here is derived from an EMBL/GenBank/DDBJ whole genome shotgun (WGS) entry which is preliminary data.</text>
</comment>
<dbReference type="Proteomes" id="UP000559027">
    <property type="component" value="Unassembled WGS sequence"/>
</dbReference>
<keyword evidence="3" id="KW-1185">Reference proteome</keyword>
<feature type="compositionally biased region" description="Polar residues" evidence="1">
    <location>
        <begin position="145"/>
        <end position="156"/>
    </location>
</feature>
<feature type="compositionally biased region" description="Low complexity" evidence="1">
    <location>
        <begin position="33"/>
        <end position="48"/>
    </location>
</feature>
<accession>A0A8H5G6P4</accession>
<feature type="region of interest" description="Disordered" evidence="1">
    <location>
        <begin position="117"/>
        <end position="208"/>
    </location>
</feature>
<feature type="region of interest" description="Disordered" evidence="1">
    <location>
        <begin position="84"/>
        <end position="104"/>
    </location>
</feature>
<evidence type="ECO:0000256" key="1">
    <source>
        <dbReference type="SAM" id="MobiDB-lite"/>
    </source>
</evidence>
<proteinExistence type="predicted"/>
<dbReference type="AlphaFoldDB" id="A0A8H5G6P4"/>
<feature type="compositionally biased region" description="Acidic residues" evidence="1">
    <location>
        <begin position="1"/>
        <end position="12"/>
    </location>
</feature>
<evidence type="ECO:0000313" key="2">
    <source>
        <dbReference type="EMBL" id="KAF5359398.1"/>
    </source>
</evidence>